<organism evidence="3 4">
    <name type="scientific">Mycolicibacterium grossiae</name>
    <dbReference type="NCBI Taxonomy" id="1552759"/>
    <lineage>
        <taxon>Bacteria</taxon>
        <taxon>Bacillati</taxon>
        <taxon>Actinomycetota</taxon>
        <taxon>Actinomycetes</taxon>
        <taxon>Mycobacteriales</taxon>
        <taxon>Mycobacteriaceae</taxon>
        <taxon>Mycolicibacterium</taxon>
    </lineage>
</organism>
<keyword evidence="2" id="KW-1133">Transmembrane helix</keyword>
<evidence type="ECO:0000256" key="2">
    <source>
        <dbReference type="SAM" id="Phobius"/>
    </source>
</evidence>
<proteinExistence type="predicted"/>
<evidence type="ECO:0008006" key="5">
    <source>
        <dbReference type="Google" id="ProtNLM"/>
    </source>
</evidence>
<dbReference type="Proteomes" id="UP000178953">
    <property type="component" value="Unassembled WGS sequence"/>
</dbReference>
<dbReference type="InterPro" id="IPR009937">
    <property type="entry name" value="Phage_holin_3_6"/>
</dbReference>
<name>A0A1E8Q4D2_9MYCO</name>
<comment type="caution">
    <text evidence="3">The sequence shown here is derived from an EMBL/GenBank/DDBJ whole genome shotgun (WGS) entry which is preliminary data.</text>
</comment>
<feature type="transmembrane region" description="Helical" evidence="2">
    <location>
        <begin position="55"/>
        <end position="84"/>
    </location>
</feature>
<protein>
    <recommendedName>
        <fullName evidence="5">Phage holin family protein</fullName>
    </recommendedName>
</protein>
<keyword evidence="2" id="KW-0472">Membrane</keyword>
<keyword evidence="4" id="KW-1185">Reference proteome</keyword>
<feature type="region of interest" description="Disordered" evidence="1">
    <location>
        <begin position="1"/>
        <end position="22"/>
    </location>
</feature>
<sequence>MSTASEARSGAPGAPNAPEPTVGELLGRLSEQTSRLVRDEMKLGQKELQHSITHAAVGAGLGGAAGVLALFGFGVLLAAIVAALALVLPVWAAALIVAAVLFVGAAIAGLLGRKQVAEVAPVAPKTVDTVRDDIREVKEARRA</sequence>
<evidence type="ECO:0000313" key="4">
    <source>
        <dbReference type="Proteomes" id="UP000178953"/>
    </source>
</evidence>
<evidence type="ECO:0000313" key="3">
    <source>
        <dbReference type="EMBL" id="OFJ53306.1"/>
    </source>
</evidence>
<feature type="transmembrane region" description="Helical" evidence="2">
    <location>
        <begin position="90"/>
        <end position="111"/>
    </location>
</feature>
<dbReference type="AlphaFoldDB" id="A0A1E8Q4D2"/>
<gene>
    <name evidence="3" type="ORF">BEL07_13115</name>
</gene>
<dbReference type="Pfam" id="PF07332">
    <property type="entry name" value="Phage_holin_3_6"/>
    <property type="match status" value="1"/>
</dbReference>
<keyword evidence="2" id="KW-0812">Transmembrane</keyword>
<reference evidence="3 4" key="1">
    <citation type="submission" date="2016-09" db="EMBL/GenBank/DDBJ databases">
        <title>genome sequence of Mycobacterium sp. 739 SCH.</title>
        <authorList>
            <person name="Greninger A.L."/>
            <person name="Qin X."/>
            <person name="Jerome K."/>
            <person name="Vora S."/>
            <person name="Quinn K."/>
        </authorList>
    </citation>
    <scope>NUCLEOTIDE SEQUENCE [LARGE SCALE GENOMIC DNA]</scope>
    <source>
        <strain evidence="3 4">SCH</strain>
    </source>
</reference>
<dbReference type="EMBL" id="MCHX01000027">
    <property type="protein sequence ID" value="OFJ53306.1"/>
    <property type="molecule type" value="Genomic_DNA"/>
</dbReference>
<evidence type="ECO:0000256" key="1">
    <source>
        <dbReference type="SAM" id="MobiDB-lite"/>
    </source>
</evidence>
<accession>A0A1E8Q4D2</accession>